<sequence length="281" mass="32324">MNRYLRDLDFTKQIAADQLTAIIGGDVNLRYAAEQEAIEEVISYLIQRYDTDHEFAPFQTWSQYTHYSIADRVLMNQSVYVSTTIYIIGDIVSQTVSNVRGIYKANATTTGTFIPADWDYICTYESIFYSTYPFPLFDITKPTAKDDTVVFKGVKYQAKKDTYGFVPLDKFGQTHDNWTLIGVAETLINVFVNTGYWTQGDNRSSELVMFCVDIALYHLYSRINPRKIQQLRLDRYDHAIKKLEAYASGKQSPNILEKYILNETVGMPISWGSAQKNINLY</sequence>
<accession>A0A6J5R4Q7</accession>
<evidence type="ECO:0000313" key="1">
    <source>
        <dbReference type="EMBL" id="CAB4191879.1"/>
    </source>
</evidence>
<proteinExistence type="predicted"/>
<organism evidence="1">
    <name type="scientific">uncultured Caudovirales phage</name>
    <dbReference type="NCBI Taxonomy" id="2100421"/>
    <lineage>
        <taxon>Viruses</taxon>
        <taxon>Duplodnaviria</taxon>
        <taxon>Heunggongvirae</taxon>
        <taxon>Uroviricota</taxon>
        <taxon>Caudoviricetes</taxon>
        <taxon>Peduoviridae</taxon>
        <taxon>Maltschvirus</taxon>
        <taxon>Maltschvirus maltsch</taxon>
    </lineage>
</organism>
<protein>
    <submittedName>
        <fullName evidence="1">Bacteriophage Mu, Gp36</fullName>
    </submittedName>
</protein>
<gene>
    <name evidence="1" type="ORF">UFOVP1230_5</name>
</gene>
<dbReference type="EMBL" id="LR797179">
    <property type="protein sequence ID" value="CAB4191879.1"/>
    <property type="molecule type" value="Genomic_DNA"/>
</dbReference>
<reference evidence="1" key="1">
    <citation type="submission" date="2020-05" db="EMBL/GenBank/DDBJ databases">
        <authorList>
            <person name="Chiriac C."/>
            <person name="Salcher M."/>
            <person name="Ghai R."/>
            <person name="Kavagutti S V."/>
        </authorList>
    </citation>
    <scope>NUCLEOTIDE SEQUENCE</scope>
</reference>
<name>A0A6J5R4Q7_9CAUD</name>